<dbReference type="InterPro" id="IPR036045">
    <property type="entry name" value="Sec1-like_sf"/>
</dbReference>
<dbReference type="Gene3D" id="3.40.50.1910">
    <property type="match status" value="1"/>
</dbReference>
<dbReference type="SUPFAM" id="SSF56815">
    <property type="entry name" value="Sec1/munc18-like (SM) proteins"/>
    <property type="match status" value="1"/>
</dbReference>
<comment type="caution">
    <text evidence="2">The sequence shown here is derived from an EMBL/GenBank/DDBJ whole genome shotgun (WGS) entry which is preliminary data.</text>
</comment>
<protein>
    <recommendedName>
        <fullName evidence="4">Vacuolar protein sorting-associated protein 45</fullName>
    </recommendedName>
</protein>
<dbReference type="Gene3D" id="3.40.50.2060">
    <property type="match status" value="1"/>
</dbReference>
<sequence>MDLTAIPRFYIDKMLKEVPGMKVLLLDADTTTSVSTVYSQSEILEQEVYLVERLDADKGDQLFHLKAVCFLRPTRENVARIRRELRDPRYGEYNLFFANRLEDLRLQDLAEVDVRELISQVQEFFGDFTVLDPHHFAVPIQRTHVVLQPFSWEFGQSTDAVARMTEGLASLILSLRRRFSVRYQRGSEMCEKLAQSLAHLTCVEERELFDFGARGGDTAPVVLLLDRRDDPVTPLLLQWTFQAMVHELIGISANRVDMRHVPGVKKDYQDIVLSARQDDFYRRHMYANFGDMGTAVKELVDAFQSQTANTKNVATIEDMQDFVEKFSEFSNAQRNAGKHVTLMSELSRLVDARILMQVSNVEQDVACSAGTVGGHFEAVRALVDSPHIADEDSLRLVLLFALRYEREGRAQTTELLRRLEARGLSHGQLGLARTLLVQAGAERRTADLFSDRTFSSRFASLAKQSLRGVENVYTQHTPLIVHMLEALMRGRLKEADYPAINKANAGPPPARAPKLVVVFIVGGTTYEEARAVADLNAQGERGEGWAAGTRFLLGGTGVLNSRTFLRDLVEVGANERIAGA</sequence>
<evidence type="ECO:0000313" key="2">
    <source>
        <dbReference type="EMBL" id="KAK9839536.1"/>
    </source>
</evidence>
<name>A0AAW1S0N8_9CHLO</name>
<keyword evidence="3" id="KW-1185">Reference proteome</keyword>
<dbReference type="InterPro" id="IPR043127">
    <property type="entry name" value="Sec-1-like_dom3a"/>
</dbReference>
<dbReference type="GO" id="GO:0016192">
    <property type="term" value="P:vesicle-mediated transport"/>
    <property type="evidence" value="ECO:0007669"/>
    <property type="project" value="InterPro"/>
</dbReference>
<proteinExistence type="inferred from homology"/>
<dbReference type="InterPro" id="IPR001619">
    <property type="entry name" value="Sec1-like"/>
</dbReference>
<evidence type="ECO:0008006" key="4">
    <source>
        <dbReference type="Google" id="ProtNLM"/>
    </source>
</evidence>
<reference evidence="2 3" key="1">
    <citation type="journal article" date="2024" name="Nat. Commun.">
        <title>Phylogenomics reveals the evolutionary origins of lichenization in chlorophyte algae.</title>
        <authorList>
            <person name="Puginier C."/>
            <person name="Libourel C."/>
            <person name="Otte J."/>
            <person name="Skaloud P."/>
            <person name="Haon M."/>
            <person name="Grisel S."/>
            <person name="Petersen M."/>
            <person name="Berrin J.G."/>
            <person name="Delaux P.M."/>
            <person name="Dal Grande F."/>
            <person name="Keller J."/>
        </authorList>
    </citation>
    <scope>NUCLEOTIDE SEQUENCE [LARGE SCALE GENOMIC DNA]</scope>
    <source>
        <strain evidence="2 3">SAG 245.80</strain>
    </source>
</reference>
<dbReference type="AlphaFoldDB" id="A0AAW1S0N8"/>
<dbReference type="Proteomes" id="UP001445335">
    <property type="component" value="Unassembled WGS sequence"/>
</dbReference>
<dbReference type="PIRSF" id="PIRSF005715">
    <property type="entry name" value="VPS45_Sec1"/>
    <property type="match status" value="1"/>
</dbReference>
<comment type="similarity">
    <text evidence="1">Belongs to the STXBP/unc-18/SEC1 family.</text>
</comment>
<evidence type="ECO:0000256" key="1">
    <source>
        <dbReference type="ARBA" id="ARBA00009884"/>
    </source>
</evidence>
<dbReference type="Gene3D" id="3.90.830.10">
    <property type="entry name" value="Syntaxin Binding Protein 1, Chain A, domain 2"/>
    <property type="match status" value="1"/>
</dbReference>
<dbReference type="EMBL" id="JALJOU010000016">
    <property type="protein sequence ID" value="KAK9839536.1"/>
    <property type="molecule type" value="Genomic_DNA"/>
</dbReference>
<dbReference type="Gene3D" id="1.25.40.60">
    <property type="match status" value="1"/>
</dbReference>
<evidence type="ECO:0000313" key="3">
    <source>
        <dbReference type="Proteomes" id="UP001445335"/>
    </source>
</evidence>
<dbReference type="InterPro" id="IPR043154">
    <property type="entry name" value="Sec-1-like_dom1"/>
</dbReference>
<organism evidence="2 3">
    <name type="scientific">Elliptochloris bilobata</name>
    <dbReference type="NCBI Taxonomy" id="381761"/>
    <lineage>
        <taxon>Eukaryota</taxon>
        <taxon>Viridiplantae</taxon>
        <taxon>Chlorophyta</taxon>
        <taxon>core chlorophytes</taxon>
        <taxon>Trebouxiophyceae</taxon>
        <taxon>Trebouxiophyceae incertae sedis</taxon>
        <taxon>Elliptochloris clade</taxon>
        <taxon>Elliptochloris</taxon>
    </lineage>
</organism>
<dbReference type="InterPro" id="IPR027482">
    <property type="entry name" value="Sec1-like_dom2"/>
</dbReference>
<dbReference type="Pfam" id="PF00995">
    <property type="entry name" value="Sec1"/>
    <property type="match status" value="1"/>
</dbReference>
<dbReference type="PANTHER" id="PTHR11679">
    <property type="entry name" value="VESICLE PROTEIN SORTING-ASSOCIATED"/>
    <property type="match status" value="1"/>
</dbReference>
<gene>
    <name evidence="2" type="ORF">WJX81_008245</name>
</gene>
<accession>A0AAW1S0N8</accession>